<dbReference type="SUPFAM" id="SSF52096">
    <property type="entry name" value="ClpP/crotonase"/>
    <property type="match status" value="1"/>
</dbReference>
<dbReference type="PANTHER" id="PTHR11941">
    <property type="entry name" value="ENOYL-COA HYDRATASE-RELATED"/>
    <property type="match status" value="1"/>
</dbReference>
<evidence type="ECO:0000256" key="1">
    <source>
        <dbReference type="ARBA" id="ARBA00023026"/>
    </source>
</evidence>
<name>A0A4V4ISG3_AURPU</name>
<dbReference type="PANTHER" id="PTHR11941:SF75">
    <property type="entry name" value="ENOYL-COA HYDRATASE_ISOMERASE FAMILY PROTEIN"/>
    <property type="match status" value="1"/>
</dbReference>
<dbReference type="InterPro" id="IPR029045">
    <property type="entry name" value="ClpP/crotonase-like_dom_sf"/>
</dbReference>
<dbReference type="EMBL" id="QZBT01000046">
    <property type="protein sequence ID" value="THZ84330.1"/>
    <property type="molecule type" value="Genomic_DNA"/>
</dbReference>
<comment type="caution">
    <text evidence="2">The sequence shown here is derived from an EMBL/GenBank/DDBJ whole genome shotgun (WGS) entry which is preliminary data.</text>
</comment>
<accession>A0A4V4ISG3</accession>
<organism evidence="2 3">
    <name type="scientific">Aureobasidium pullulans</name>
    <name type="common">Black yeast</name>
    <name type="synonym">Pullularia pullulans</name>
    <dbReference type="NCBI Taxonomy" id="5580"/>
    <lineage>
        <taxon>Eukaryota</taxon>
        <taxon>Fungi</taxon>
        <taxon>Dikarya</taxon>
        <taxon>Ascomycota</taxon>
        <taxon>Pezizomycotina</taxon>
        <taxon>Dothideomycetes</taxon>
        <taxon>Dothideomycetidae</taxon>
        <taxon>Dothideales</taxon>
        <taxon>Saccotheciaceae</taxon>
        <taxon>Aureobasidium</taxon>
    </lineage>
</organism>
<dbReference type="Proteomes" id="UP000310039">
    <property type="component" value="Unassembled WGS sequence"/>
</dbReference>
<dbReference type="InterPro" id="IPR001753">
    <property type="entry name" value="Enoyl-CoA_hydra/iso"/>
</dbReference>
<keyword evidence="1" id="KW-0843">Virulence</keyword>
<dbReference type="Pfam" id="PF00378">
    <property type="entry name" value="ECH_1"/>
    <property type="match status" value="1"/>
</dbReference>
<dbReference type="GO" id="GO:0005777">
    <property type="term" value="C:peroxisome"/>
    <property type="evidence" value="ECO:0007669"/>
    <property type="project" value="TreeGrafter"/>
</dbReference>
<proteinExistence type="predicted"/>
<evidence type="ECO:0000313" key="3">
    <source>
        <dbReference type="Proteomes" id="UP000310039"/>
    </source>
</evidence>
<dbReference type="GO" id="GO:0004165">
    <property type="term" value="F:delta(3)-delta(2)-enoyl-CoA isomerase activity"/>
    <property type="evidence" value="ECO:0007669"/>
    <property type="project" value="TreeGrafter"/>
</dbReference>
<reference evidence="2 3" key="1">
    <citation type="submission" date="2018-10" db="EMBL/GenBank/DDBJ databases">
        <title>Fifty Aureobasidium pullulans genomes reveal a recombining polyextremotolerant generalist.</title>
        <authorList>
            <person name="Gostincar C."/>
            <person name="Turk M."/>
            <person name="Zajc J."/>
            <person name="Gunde-Cimerman N."/>
        </authorList>
    </citation>
    <scope>NUCLEOTIDE SEQUENCE [LARGE SCALE GENOMIC DNA]</scope>
    <source>
        <strain evidence="2 3">EXF-3403</strain>
    </source>
</reference>
<evidence type="ECO:0000313" key="2">
    <source>
        <dbReference type="EMBL" id="THZ84330.1"/>
    </source>
</evidence>
<dbReference type="Gene3D" id="3.90.226.10">
    <property type="entry name" value="2-enoyl-CoA Hydratase, Chain A, domain 1"/>
    <property type="match status" value="1"/>
</dbReference>
<protein>
    <submittedName>
        <fullName evidence="2">Putative carnitinyl-CoA dehydratase</fullName>
    </submittedName>
</protein>
<sequence length="163" mass="18428">MPTIALINGHGFAGALMTAMMHDYRIMNPHRGYICLNEVELGVPLKAPMSSIFRQKTSPQTYRTLVLEGKRFKALEALEAGIIDGVGGLDEVVAFVDELKLVEKTDKGVYGLLKREMWRETVGLLDNGDEEPEVKEKVRKQDEELKRKAEQRVKDWETAKAKL</sequence>
<gene>
    <name evidence="2" type="ORF">D6C84_04201</name>
</gene>
<dbReference type="GO" id="GO:0006635">
    <property type="term" value="P:fatty acid beta-oxidation"/>
    <property type="evidence" value="ECO:0007669"/>
    <property type="project" value="TreeGrafter"/>
</dbReference>
<dbReference type="CDD" id="cd06558">
    <property type="entry name" value="crotonase-like"/>
    <property type="match status" value="1"/>
</dbReference>
<dbReference type="AlphaFoldDB" id="A0A4V4ISG3"/>